<dbReference type="InterPro" id="IPR023779">
    <property type="entry name" value="Chromodomain_CS"/>
</dbReference>
<dbReference type="Pfam" id="PF01393">
    <property type="entry name" value="Chromo_shadow"/>
    <property type="match status" value="1"/>
</dbReference>
<organism evidence="5 6">
    <name type="scientific">Lipomyces starkeyi NRRL Y-11557</name>
    <dbReference type="NCBI Taxonomy" id="675824"/>
    <lineage>
        <taxon>Eukaryota</taxon>
        <taxon>Fungi</taxon>
        <taxon>Dikarya</taxon>
        <taxon>Ascomycota</taxon>
        <taxon>Saccharomycotina</taxon>
        <taxon>Lipomycetes</taxon>
        <taxon>Lipomycetales</taxon>
        <taxon>Lipomycetaceae</taxon>
        <taxon>Lipomyces</taxon>
    </lineage>
</organism>
<name>A0A1E3Q0U2_LIPST</name>
<comment type="subcellular location">
    <subcellularLocation>
        <location evidence="1">Nucleus</location>
    </subcellularLocation>
</comment>
<keyword evidence="2" id="KW-0539">Nucleus</keyword>
<dbReference type="InterPro" id="IPR051219">
    <property type="entry name" value="Heterochromatin_chromo-domain"/>
</dbReference>
<dbReference type="GO" id="GO:0000123">
    <property type="term" value="C:histone acetyltransferase complex"/>
    <property type="evidence" value="ECO:0007669"/>
    <property type="project" value="UniProtKB-ARBA"/>
</dbReference>
<dbReference type="PANTHER" id="PTHR22812">
    <property type="entry name" value="CHROMOBOX PROTEIN"/>
    <property type="match status" value="1"/>
</dbReference>
<dbReference type="InterPro" id="IPR000953">
    <property type="entry name" value="Chromo/chromo_shadow_dom"/>
</dbReference>
<dbReference type="STRING" id="675824.A0A1E3Q0U2"/>
<dbReference type="EMBL" id="KV454298">
    <property type="protein sequence ID" value="ODQ71315.1"/>
    <property type="molecule type" value="Genomic_DNA"/>
</dbReference>
<feature type="region of interest" description="Disordered" evidence="3">
    <location>
        <begin position="145"/>
        <end position="186"/>
    </location>
</feature>
<dbReference type="Proteomes" id="UP000094385">
    <property type="component" value="Unassembled WGS sequence"/>
</dbReference>
<dbReference type="Pfam" id="PF00385">
    <property type="entry name" value="Chromo"/>
    <property type="match status" value="1"/>
</dbReference>
<dbReference type="Gene3D" id="2.40.50.40">
    <property type="match status" value="2"/>
</dbReference>
<feature type="region of interest" description="Disordered" evidence="3">
    <location>
        <begin position="1"/>
        <end position="91"/>
    </location>
</feature>
<dbReference type="GO" id="GO:0005634">
    <property type="term" value="C:nucleus"/>
    <property type="evidence" value="ECO:0007669"/>
    <property type="project" value="UniProtKB-SubCell"/>
</dbReference>
<reference evidence="5 6" key="1">
    <citation type="journal article" date="2016" name="Proc. Natl. Acad. Sci. U.S.A.">
        <title>Comparative genomics of biotechnologically important yeasts.</title>
        <authorList>
            <person name="Riley R."/>
            <person name="Haridas S."/>
            <person name="Wolfe K.H."/>
            <person name="Lopes M.R."/>
            <person name="Hittinger C.T."/>
            <person name="Goeker M."/>
            <person name="Salamov A.A."/>
            <person name="Wisecaver J.H."/>
            <person name="Long T.M."/>
            <person name="Calvey C.H."/>
            <person name="Aerts A.L."/>
            <person name="Barry K.W."/>
            <person name="Choi C."/>
            <person name="Clum A."/>
            <person name="Coughlan A.Y."/>
            <person name="Deshpande S."/>
            <person name="Douglass A.P."/>
            <person name="Hanson S.J."/>
            <person name="Klenk H.-P."/>
            <person name="LaButti K.M."/>
            <person name="Lapidus A."/>
            <person name="Lindquist E.A."/>
            <person name="Lipzen A.M."/>
            <person name="Meier-Kolthoff J.P."/>
            <person name="Ohm R.A."/>
            <person name="Otillar R.P."/>
            <person name="Pangilinan J.L."/>
            <person name="Peng Y."/>
            <person name="Rokas A."/>
            <person name="Rosa C.A."/>
            <person name="Scheuner C."/>
            <person name="Sibirny A.A."/>
            <person name="Slot J.C."/>
            <person name="Stielow J.B."/>
            <person name="Sun H."/>
            <person name="Kurtzman C.P."/>
            <person name="Blackwell M."/>
            <person name="Grigoriev I.V."/>
            <person name="Jeffries T.W."/>
        </authorList>
    </citation>
    <scope>NUCLEOTIDE SEQUENCE [LARGE SCALE GENOMIC DNA]</scope>
    <source>
        <strain evidence="5 6">NRRL Y-11557</strain>
    </source>
</reference>
<feature type="compositionally biased region" description="Basic residues" evidence="3">
    <location>
        <begin position="154"/>
        <end position="168"/>
    </location>
</feature>
<keyword evidence="6" id="KW-1185">Reference proteome</keyword>
<dbReference type="SUPFAM" id="SSF54160">
    <property type="entry name" value="Chromo domain-like"/>
    <property type="match status" value="2"/>
</dbReference>
<dbReference type="SMART" id="SM00298">
    <property type="entry name" value="CHROMO"/>
    <property type="match status" value="1"/>
</dbReference>
<dbReference type="PROSITE" id="PS50013">
    <property type="entry name" value="CHROMO_2"/>
    <property type="match status" value="1"/>
</dbReference>
<dbReference type="OrthoDB" id="433924at2759"/>
<proteinExistence type="predicted"/>
<dbReference type="InterPro" id="IPR008251">
    <property type="entry name" value="Chromo_shadow_dom"/>
</dbReference>
<evidence type="ECO:0000256" key="3">
    <source>
        <dbReference type="SAM" id="MobiDB-lite"/>
    </source>
</evidence>
<accession>A0A1E3Q0U2</accession>
<evidence type="ECO:0000259" key="4">
    <source>
        <dbReference type="PROSITE" id="PS50013"/>
    </source>
</evidence>
<sequence>MPDVDESGDEGTSITVTKGSLPTKRARTEKLTDSTNATQLSPRKRPVVNYFIKDPPSLTKSKSKATVHQREESVESETDDEDDEDDEDEDTYTVEAIKGHDFNKKGEMLFYIKWLGYDKPEDDSWEPEANLEGAREMVEEYLEKIGGRPEPPSHVKRKRGVALRRQKAMKVEDNTSDSIGKVKNDEASDLPLGSWETKIKEIKSISKTDQGKLLFTIEWADGQKDAAVEAQVLYSKAPQKALQFYEAHIQFS</sequence>
<feature type="compositionally biased region" description="Polar residues" evidence="3">
    <location>
        <begin position="10"/>
        <end position="20"/>
    </location>
</feature>
<feature type="compositionally biased region" description="Acidic residues" evidence="3">
    <location>
        <begin position="74"/>
        <end position="91"/>
    </location>
</feature>
<dbReference type="GO" id="GO:0006338">
    <property type="term" value="P:chromatin remodeling"/>
    <property type="evidence" value="ECO:0007669"/>
    <property type="project" value="UniProtKB-ARBA"/>
</dbReference>
<evidence type="ECO:0000256" key="1">
    <source>
        <dbReference type="ARBA" id="ARBA00004123"/>
    </source>
</evidence>
<feature type="domain" description="Chromo" evidence="4">
    <location>
        <begin position="92"/>
        <end position="153"/>
    </location>
</feature>
<dbReference type="SMART" id="SM00300">
    <property type="entry name" value="ChSh"/>
    <property type="match status" value="1"/>
</dbReference>
<protein>
    <recommendedName>
        <fullName evidence="4">Chromo domain-containing protein</fullName>
    </recommendedName>
</protein>
<evidence type="ECO:0000313" key="5">
    <source>
        <dbReference type="EMBL" id="ODQ71315.1"/>
    </source>
</evidence>
<evidence type="ECO:0000313" key="6">
    <source>
        <dbReference type="Proteomes" id="UP000094385"/>
    </source>
</evidence>
<dbReference type="AlphaFoldDB" id="A0A1E3Q0U2"/>
<evidence type="ECO:0000256" key="2">
    <source>
        <dbReference type="ARBA" id="ARBA00023242"/>
    </source>
</evidence>
<dbReference type="CDD" id="cd00024">
    <property type="entry name" value="CD_CSD"/>
    <property type="match status" value="1"/>
</dbReference>
<gene>
    <name evidence="5" type="ORF">LIPSTDRAFT_112810</name>
</gene>
<dbReference type="PROSITE" id="PS00598">
    <property type="entry name" value="CHROMO_1"/>
    <property type="match status" value="1"/>
</dbReference>
<dbReference type="InterPro" id="IPR023780">
    <property type="entry name" value="Chromo_domain"/>
</dbReference>
<dbReference type="InterPro" id="IPR016197">
    <property type="entry name" value="Chromo-like_dom_sf"/>
</dbReference>
<dbReference type="GO" id="GO:0000792">
    <property type="term" value="C:heterochromatin"/>
    <property type="evidence" value="ECO:0007669"/>
    <property type="project" value="UniProtKB-ARBA"/>
</dbReference>